<proteinExistence type="inferred from homology"/>
<dbReference type="PANTHER" id="PTHR46268">
    <property type="entry name" value="STRESS RESPONSE PROTEIN NHAX"/>
    <property type="match status" value="1"/>
</dbReference>
<dbReference type="AlphaFoldDB" id="A0A345P7N3"/>
<dbReference type="InterPro" id="IPR014729">
    <property type="entry name" value="Rossmann-like_a/b/a_fold"/>
</dbReference>
<keyword evidence="4" id="KW-1185">Reference proteome</keyword>
<dbReference type="KEGG" id="mbah:HYN46_10840"/>
<evidence type="ECO:0000313" key="4">
    <source>
        <dbReference type="Proteomes" id="UP000253940"/>
    </source>
</evidence>
<evidence type="ECO:0000256" key="1">
    <source>
        <dbReference type="ARBA" id="ARBA00008791"/>
    </source>
</evidence>
<sequence length="158" mass="17183">MYKNILLAIDGSTTSDLALHEALKFAGTGVMITAVTVLDNPLQSYNTPDALAFNFEQAHAEFAKQAEHILKNAETLALQHAQVSLKTQLIDLGFKSGHNDIARALLQAADDMKADLIVIGTHGRRGIKRLFLGSVAEQVIRRANQPVLLIRSPNDATK</sequence>
<reference evidence="3 4" key="1">
    <citation type="submission" date="2018-07" db="EMBL/GenBank/DDBJ databases">
        <title>Genome sequencing of Moraxellaceae gen. HYN0046.</title>
        <authorList>
            <person name="Kim M."/>
            <person name="Yi H."/>
        </authorList>
    </citation>
    <scope>NUCLEOTIDE SEQUENCE [LARGE SCALE GENOMIC DNA]</scope>
    <source>
        <strain evidence="3 4">HYN0046</strain>
    </source>
</reference>
<dbReference type="CDD" id="cd23659">
    <property type="entry name" value="USP_At3g01520-like"/>
    <property type="match status" value="1"/>
</dbReference>
<dbReference type="PANTHER" id="PTHR46268:SF15">
    <property type="entry name" value="UNIVERSAL STRESS PROTEIN HP_0031"/>
    <property type="match status" value="1"/>
</dbReference>
<dbReference type="Proteomes" id="UP000253940">
    <property type="component" value="Chromosome"/>
</dbReference>
<dbReference type="InterPro" id="IPR006016">
    <property type="entry name" value="UspA"/>
</dbReference>
<dbReference type="SUPFAM" id="SSF52402">
    <property type="entry name" value="Adenine nucleotide alpha hydrolases-like"/>
    <property type="match status" value="1"/>
</dbReference>
<organism evidence="3 4">
    <name type="scientific">Aquirhabdus parva</name>
    <dbReference type="NCBI Taxonomy" id="2283318"/>
    <lineage>
        <taxon>Bacteria</taxon>
        <taxon>Pseudomonadati</taxon>
        <taxon>Pseudomonadota</taxon>
        <taxon>Gammaproteobacteria</taxon>
        <taxon>Moraxellales</taxon>
        <taxon>Moraxellaceae</taxon>
        <taxon>Aquirhabdus</taxon>
    </lineage>
</organism>
<comment type="similarity">
    <text evidence="1">Belongs to the universal stress protein A family.</text>
</comment>
<protein>
    <submittedName>
        <fullName evidence="3">Universal stress protein</fullName>
    </submittedName>
</protein>
<evidence type="ECO:0000313" key="3">
    <source>
        <dbReference type="EMBL" id="AXI03292.1"/>
    </source>
</evidence>
<dbReference type="RefSeq" id="WP_114899401.1">
    <property type="nucleotide sequence ID" value="NZ_CP031222.1"/>
</dbReference>
<accession>A0A345P7N3</accession>
<feature type="domain" description="UspA" evidence="2">
    <location>
        <begin position="1"/>
        <end position="151"/>
    </location>
</feature>
<dbReference type="Pfam" id="PF00582">
    <property type="entry name" value="Usp"/>
    <property type="match status" value="1"/>
</dbReference>
<dbReference type="InterPro" id="IPR006015">
    <property type="entry name" value="Universal_stress_UspA"/>
</dbReference>
<dbReference type="EMBL" id="CP031222">
    <property type="protein sequence ID" value="AXI03292.1"/>
    <property type="molecule type" value="Genomic_DNA"/>
</dbReference>
<dbReference type="Gene3D" id="3.40.50.620">
    <property type="entry name" value="HUPs"/>
    <property type="match status" value="1"/>
</dbReference>
<dbReference type="OrthoDB" id="9792500at2"/>
<name>A0A345P7N3_9GAMM</name>
<gene>
    <name evidence="3" type="ORF">HYN46_10840</name>
</gene>
<evidence type="ECO:0000259" key="2">
    <source>
        <dbReference type="Pfam" id="PF00582"/>
    </source>
</evidence>
<dbReference type="PRINTS" id="PR01438">
    <property type="entry name" value="UNVRSLSTRESS"/>
</dbReference>